<accession>A0A7G1KFV9</accession>
<evidence type="ECO:0000313" key="1">
    <source>
        <dbReference type="EMBL" id="BCK53811.1"/>
    </source>
</evidence>
<sequence>MNSLDDDEFDRFAEVVLRQVSDLGDPHAQYDPAEFAIHLSDDTQLYLGNLFRDSRGLSDRERDEAIVRFVTVMRDSTGELPGWPEARSQLRPILRPITFGLDAPPDMRPVSRPAFPFVREMVAYDQPAARSIILEATLREWDITPDELFAVAHENLAAITPPVREPGVFVRYADDGDAYVASWPLLSGWLASHRTAEHRPVAFMPDYDTLIVAPDDPEILGQVFEMVEEHYGDATRPLSPQGYTLDAHDRIVPFDRAGPHPQLPAAARARCGLAVTEYGLQTHWLNETYGRDFDYGPYDLAPAYVGALSYVDGDDGPCTVAVWGEGVEWLLPEADYLSIYGVDRHDEPVHLFEVSFTDAADIAGLTPVPGMAPARYEARKWPTAQVMSRLRAVAVTAAATGPETATAPGGLDH</sequence>
<proteinExistence type="predicted"/>
<name>A0A7G1KFV9_9NOCA</name>
<reference evidence="1 2" key="1">
    <citation type="submission" date="2020-08" db="EMBL/GenBank/DDBJ databases">
        <title>Genome Sequencing of Nocardia wallacei strain FMUON74 and assembly.</title>
        <authorList>
            <person name="Toyokawa M."/>
            <person name="Uesaka K."/>
        </authorList>
    </citation>
    <scope>NUCLEOTIDE SEQUENCE [LARGE SCALE GENOMIC DNA]</scope>
    <source>
        <strain evidence="1 2">FMUON74</strain>
    </source>
</reference>
<dbReference type="AlphaFoldDB" id="A0A7G1KFV9"/>
<dbReference type="KEGG" id="nwl:NWFMUON74_15830"/>
<evidence type="ECO:0000313" key="2">
    <source>
        <dbReference type="Proteomes" id="UP000516173"/>
    </source>
</evidence>
<dbReference type="EMBL" id="AP023396">
    <property type="protein sequence ID" value="BCK53811.1"/>
    <property type="molecule type" value="Genomic_DNA"/>
</dbReference>
<dbReference type="GeneID" id="80346174"/>
<keyword evidence="2" id="KW-1185">Reference proteome</keyword>
<dbReference type="RefSeq" id="WP_187687282.1">
    <property type="nucleotide sequence ID" value="NZ_AP023396.1"/>
</dbReference>
<gene>
    <name evidence="1" type="ORF">NWFMUON74_15830</name>
</gene>
<dbReference type="Proteomes" id="UP000516173">
    <property type="component" value="Chromosome"/>
</dbReference>
<protein>
    <submittedName>
        <fullName evidence="1">Uncharacterized protein</fullName>
    </submittedName>
</protein>
<organism evidence="1 2">
    <name type="scientific">Nocardia wallacei</name>
    <dbReference type="NCBI Taxonomy" id="480035"/>
    <lineage>
        <taxon>Bacteria</taxon>
        <taxon>Bacillati</taxon>
        <taxon>Actinomycetota</taxon>
        <taxon>Actinomycetes</taxon>
        <taxon>Mycobacteriales</taxon>
        <taxon>Nocardiaceae</taxon>
        <taxon>Nocardia</taxon>
    </lineage>
</organism>